<dbReference type="Proteomes" id="UP000070394">
    <property type="component" value="Unassembled WGS sequence"/>
</dbReference>
<evidence type="ECO:0000313" key="2">
    <source>
        <dbReference type="EMBL" id="KXB57144.1"/>
    </source>
</evidence>
<evidence type="ECO:0008006" key="4">
    <source>
        <dbReference type="Google" id="ProtNLM"/>
    </source>
</evidence>
<accession>A0A133ZNX5</accession>
<comment type="caution">
    <text evidence="2">The sequence shown here is derived from an EMBL/GenBank/DDBJ whole genome shotgun (WGS) entry which is preliminary data.</text>
</comment>
<reference evidence="3" key="1">
    <citation type="submission" date="2016-01" db="EMBL/GenBank/DDBJ databases">
        <authorList>
            <person name="Mitreva M."/>
            <person name="Pepin K.H."/>
            <person name="Mihindukulasuriya K.A."/>
            <person name="Fulton R."/>
            <person name="Fronick C."/>
            <person name="O'Laughlin M."/>
            <person name="Miner T."/>
            <person name="Herter B."/>
            <person name="Rosa B.A."/>
            <person name="Cordes M."/>
            <person name="Tomlinson C."/>
            <person name="Wollam A."/>
            <person name="Palsikar V.B."/>
            <person name="Mardis E.R."/>
            <person name="Wilson R.K."/>
        </authorList>
    </citation>
    <scope>NUCLEOTIDE SEQUENCE [LARGE SCALE GENOMIC DNA]</scope>
    <source>
        <strain evidence="3">DNF00896</strain>
    </source>
</reference>
<dbReference type="PATRIC" id="fig|467210.3.peg.1524"/>
<feature type="transmembrane region" description="Helical" evidence="1">
    <location>
        <begin position="339"/>
        <end position="359"/>
    </location>
</feature>
<dbReference type="EMBL" id="LSDA01000095">
    <property type="protein sequence ID" value="KXB57144.1"/>
    <property type="molecule type" value="Genomic_DNA"/>
</dbReference>
<keyword evidence="1" id="KW-0472">Membrane</keyword>
<dbReference type="InterPro" id="IPR025460">
    <property type="entry name" value="DUF4280"/>
</dbReference>
<evidence type="ECO:0000313" key="3">
    <source>
        <dbReference type="Proteomes" id="UP000070394"/>
    </source>
</evidence>
<keyword evidence="1" id="KW-1133">Transmembrane helix</keyword>
<dbReference type="AlphaFoldDB" id="A0A133ZNX5"/>
<gene>
    <name evidence="2" type="ORF">HMPREF1866_01539</name>
</gene>
<name>A0A133ZNX5_9FIRM</name>
<feature type="transmembrane region" description="Helical" evidence="1">
    <location>
        <begin position="406"/>
        <end position="427"/>
    </location>
</feature>
<sequence length="537" mass="60636">MVTDKRIMPMSDNIDKMYEQQLINGPVSKEYVVRGAEVSCKYGSKTDVLNLSRDHGSYTSDGRPLIMKGDSKSTNISSFGMCNKDKSKPCKCVPKLSEWSVIESKKLYIVDLKTNECAEAVTQDSITVCEKGGIVSFKTSGQATPSYDNAKVKDAVEIVENVKGTWRRPRDKKDFVGHVKVENSGLYNFGVVLHHGKTTLTAGSIFVYESSWGKLRCIDEYEIKRHVGNEEQKFPEDMLKISKNSYGSVQNAYYWNFWVNIALYANRDYYFEIDCFEENAIDYKLIGNQDTTVLSTSKDGNVYNDTISGIWIMNSKFKKKNPDIYEDLSRRNNRGTPAIIMYLNVAYISELNFLIDTMIEEDKHWLSPNKAASLSENSGWASLFFSGLSYGIPALLNYLGLMGAEIFGTVTGGISAGLAVIGALFTLSSKDLLKKLKNEIIKRGTMPTKIILYDVYADLYGDNGWGDYSLKPFTITKFDIGDFDEYRKEVATTIYGQKYLEGKFMLLTGYSTEDNDKKAENIEKLGNSLKSNEWRIR</sequence>
<evidence type="ECO:0000256" key="1">
    <source>
        <dbReference type="SAM" id="Phobius"/>
    </source>
</evidence>
<dbReference type="STRING" id="467210.HMPREF1866_01539"/>
<protein>
    <recommendedName>
        <fullName evidence="4">DUF4280 domain-containing protein</fullName>
    </recommendedName>
</protein>
<keyword evidence="1" id="KW-0812">Transmembrane</keyword>
<organism evidence="2 3">
    <name type="scientific">Lachnoanaerobaculum saburreum</name>
    <dbReference type="NCBI Taxonomy" id="467210"/>
    <lineage>
        <taxon>Bacteria</taxon>
        <taxon>Bacillati</taxon>
        <taxon>Bacillota</taxon>
        <taxon>Clostridia</taxon>
        <taxon>Lachnospirales</taxon>
        <taxon>Lachnospiraceae</taxon>
        <taxon>Lachnoanaerobaculum</taxon>
    </lineage>
</organism>
<feature type="transmembrane region" description="Helical" evidence="1">
    <location>
        <begin position="380"/>
        <end position="400"/>
    </location>
</feature>
<proteinExistence type="predicted"/>
<dbReference type="Pfam" id="PF14107">
    <property type="entry name" value="DUF4280"/>
    <property type="match status" value="1"/>
</dbReference>
<keyword evidence="3" id="KW-1185">Reference proteome</keyword>